<name>A0A1L5FE96_CLOKL</name>
<evidence type="ECO:0000313" key="3">
    <source>
        <dbReference type="Proteomes" id="UP000184604"/>
    </source>
</evidence>
<reference evidence="2 3" key="1">
    <citation type="submission" date="2016-12" db="EMBL/GenBank/DDBJ databases">
        <title>Complete genome sequence of Clostridium kluyveri JZZ isolated from the pit mud of a Chinese flavor liquor-making factory.</title>
        <authorList>
            <person name="Wang Y."/>
        </authorList>
    </citation>
    <scope>NUCLEOTIDE SEQUENCE [LARGE SCALE GENOMIC DNA]</scope>
    <source>
        <strain evidence="2 3">JZZ</strain>
    </source>
</reference>
<accession>A0A1L5FE96</accession>
<organism evidence="2 3">
    <name type="scientific">Clostridium kluyveri</name>
    <dbReference type="NCBI Taxonomy" id="1534"/>
    <lineage>
        <taxon>Bacteria</taxon>
        <taxon>Bacillati</taxon>
        <taxon>Bacillota</taxon>
        <taxon>Clostridia</taxon>
        <taxon>Eubacteriales</taxon>
        <taxon>Clostridiaceae</taxon>
        <taxon>Clostridium</taxon>
    </lineage>
</organism>
<dbReference type="EMBL" id="CP018335">
    <property type="protein sequence ID" value="APM41283.1"/>
    <property type="molecule type" value="Genomic_DNA"/>
</dbReference>
<dbReference type="AlphaFoldDB" id="A0A1L5FE96"/>
<sequence>MDNRTVTKAEYEAYEWNKRFSARRREGVKQFWNQERERIINGESTTRNWTTEQIEDILNGRTPKYDGKPIQGHHSYSASQYPHLADKGEIIYPVTPNEHLKGWHGGNFKNSSPGEPIIDINDF</sequence>
<protein>
    <recommendedName>
        <fullName evidence="1">Tox-GHH domain-containing protein</fullName>
    </recommendedName>
</protein>
<gene>
    <name evidence="2" type="ORF">BS101_13375</name>
</gene>
<dbReference type="Proteomes" id="UP000184604">
    <property type="component" value="Chromosome"/>
</dbReference>
<dbReference type="Pfam" id="PF15636">
    <property type="entry name" value="Tox-GHH"/>
    <property type="match status" value="1"/>
</dbReference>
<evidence type="ECO:0000259" key="1">
    <source>
        <dbReference type="Pfam" id="PF15636"/>
    </source>
</evidence>
<proteinExistence type="predicted"/>
<dbReference type="InterPro" id="IPR028916">
    <property type="entry name" value="Tox-GHH_dom"/>
</dbReference>
<evidence type="ECO:0000313" key="2">
    <source>
        <dbReference type="EMBL" id="APM41283.1"/>
    </source>
</evidence>
<feature type="domain" description="Tox-GHH" evidence="1">
    <location>
        <begin position="15"/>
        <end position="94"/>
    </location>
</feature>